<keyword evidence="8" id="KW-1185">Reference proteome</keyword>
<organism evidence="7 8">
    <name type="scientific">Cryptolaemus montrouzieri</name>
    <dbReference type="NCBI Taxonomy" id="559131"/>
    <lineage>
        <taxon>Eukaryota</taxon>
        <taxon>Metazoa</taxon>
        <taxon>Ecdysozoa</taxon>
        <taxon>Arthropoda</taxon>
        <taxon>Hexapoda</taxon>
        <taxon>Insecta</taxon>
        <taxon>Pterygota</taxon>
        <taxon>Neoptera</taxon>
        <taxon>Endopterygota</taxon>
        <taxon>Coleoptera</taxon>
        <taxon>Polyphaga</taxon>
        <taxon>Cucujiformia</taxon>
        <taxon>Coccinelloidea</taxon>
        <taxon>Coccinellidae</taxon>
        <taxon>Scymninae</taxon>
        <taxon>Scymnini</taxon>
        <taxon>Cryptolaemus</taxon>
    </lineage>
</organism>
<evidence type="ECO:0000256" key="3">
    <source>
        <dbReference type="ARBA" id="ARBA00022833"/>
    </source>
</evidence>
<evidence type="ECO:0000256" key="4">
    <source>
        <dbReference type="ARBA" id="ARBA00023125"/>
    </source>
</evidence>
<feature type="domain" description="THAP-type" evidence="6">
    <location>
        <begin position="10"/>
        <end position="102"/>
    </location>
</feature>
<accession>A0ABD2MY93</accession>
<evidence type="ECO:0000256" key="1">
    <source>
        <dbReference type="ARBA" id="ARBA00022723"/>
    </source>
</evidence>
<evidence type="ECO:0000313" key="7">
    <source>
        <dbReference type="EMBL" id="KAL3271351.1"/>
    </source>
</evidence>
<dbReference type="Pfam" id="PF05485">
    <property type="entry name" value="THAP"/>
    <property type="match status" value="1"/>
</dbReference>
<protein>
    <recommendedName>
        <fullName evidence="6">THAP-type domain-containing protein</fullName>
    </recommendedName>
</protein>
<name>A0ABD2MY93_9CUCU</name>
<keyword evidence="4 5" id="KW-0238">DNA-binding</keyword>
<gene>
    <name evidence="7" type="ORF">HHI36_021836</name>
</gene>
<dbReference type="EMBL" id="JABFTP020000042">
    <property type="protein sequence ID" value="KAL3271351.1"/>
    <property type="molecule type" value="Genomic_DNA"/>
</dbReference>
<dbReference type="GO" id="GO:0003677">
    <property type="term" value="F:DNA binding"/>
    <property type="evidence" value="ECO:0007669"/>
    <property type="project" value="UniProtKB-UniRule"/>
</dbReference>
<evidence type="ECO:0000256" key="2">
    <source>
        <dbReference type="ARBA" id="ARBA00022771"/>
    </source>
</evidence>
<dbReference type="GO" id="GO:0008270">
    <property type="term" value="F:zinc ion binding"/>
    <property type="evidence" value="ECO:0007669"/>
    <property type="project" value="UniProtKB-KW"/>
</dbReference>
<evidence type="ECO:0000259" key="6">
    <source>
        <dbReference type="PROSITE" id="PS50950"/>
    </source>
</evidence>
<evidence type="ECO:0000313" key="8">
    <source>
        <dbReference type="Proteomes" id="UP001516400"/>
    </source>
</evidence>
<dbReference type="SUPFAM" id="SSF57716">
    <property type="entry name" value="Glucocorticoid receptor-like (DNA-binding domain)"/>
    <property type="match status" value="1"/>
</dbReference>
<keyword evidence="2 5" id="KW-0863">Zinc-finger</keyword>
<dbReference type="SMART" id="SM00980">
    <property type="entry name" value="THAP"/>
    <property type="match status" value="1"/>
</dbReference>
<dbReference type="AlphaFoldDB" id="A0ABD2MY93"/>
<comment type="caution">
    <text evidence="7">The sequence shown here is derived from an EMBL/GenBank/DDBJ whole genome shotgun (WGS) entry which is preliminary data.</text>
</comment>
<reference evidence="7 8" key="1">
    <citation type="journal article" date="2021" name="BMC Biol.">
        <title>Horizontally acquired antibacterial genes associated with adaptive radiation of ladybird beetles.</title>
        <authorList>
            <person name="Li H.S."/>
            <person name="Tang X.F."/>
            <person name="Huang Y.H."/>
            <person name="Xu Z.Y."/>
            <person name="Chen M.L."/>
            <person name="Du X.Y."/>
            <person name="Qiu B.Y."/>
            <person name="Chen P.T."/>
            <person name="Zhang W."/>
            <person name="Slipinski A."/>
            <person name="Escalona H.E."/>
            <person name="Waterhouse R.M."/>
            <person name="Zwick A."/>
            <person name="Pang H."/>
        </authorList>
    </citation>
    <scope>NUCLEOTIDE SEQUENCE [LARGE SCALE GENOMIC DNA]</scope>
    <source>
        <strain evidence="7">SYSU2018</strain>
    </source>
</reference>
<dbReference type="Proteomes" id="UP001516400">
    <property type="component" value="Unassembled WGS sequence"/>
</dbReference>
<keyword evidence="1" id="KW-0479">Metal-binding</keyword>
<dbReference type="PROSITE" id="PS50950">
    <property type="entry name" value="ZF_THAP"/>
    <property type="match status" value="1"/>
</dbReference>
<evidence type="ECO:0000256" key="5">
    <source>
        <dbReference type="PROSITE-ProRule" id="PRU00309"/>
    </source>
</evidence>
<dbReference type="InterPro" id="IPR006612">
    <property type="entry name" value="THAP_Znf"/>
</dbReference>
<keyword evidence="3" id="KW-0862">Zinc</keyword>
<proteinExistence type="predicted"/>
<sequence length="265" mass="31749">MISNKLHEKYSNYHYCIVQECKNTSIRTPGKLWIKVPSNINMRKTWLNLAKRDSLTLSNETQMYFCEDHFDLENNMENYMEYKIMGSVKRIRMKPNCIPTKFECQTERKRKHMLTFNEEQTIKKKFSPIEQSTACCLDKTSNSECNARLSDSDITHNLECNVRLTDQNFIRVKEEPVEVKAEPNRQYLYPNDSELTNEEEGYYLGQNVRTTFNSFRNFFTKTMFKKKLHELISEMHEADQEDYQNRESDDNEKKSEMFIKLSKYF</sequence>